<dbReference type="InterPro" id="IPR024706">
    <property type="entry name" value="Peroxiredoxin_AhpC-typ"/>
</dbReference>
<feature type="active site" description="Cysteine sulfenic acid (-SOH) intermediate; for peroxidase activity" evidence="13">
    <location>
        <position position="44"/>
    </location>
</feature>
<dbReference type="InterPro" id="IPR050924">
    <property type="entry name" value="Peroxiredoxin_BCP/PrxQ"/>
</dbReference>
<dbReference type="OrthoDB" id="9812811at2"/>
<dbReference type="Gene3D" id="3.40.30.10">
    <property type="entry name" value="Glutaredoxin"/>
    <property type="match status" value="1"/>
</dbReference>
<evidence type="ECO:0000256" key="10">
    <source>
        <dbReference type="ARBA" id="ARBA00038489"/>
    </source>
</evidence>
<evidence type="ECO:0000313" key="15">
    <source>
        <dbReference type="EMBL" id="AIL32797.1"/>
    </source>
</evidence>
<dbReference type="EMBL" id="CP009238">
    <property type="protein sequence ID" value="AIL32797.1"/>
    <property type="molecule type" value="Genomic_DNA"/>
</dbReference>
<dbReference type="GO" id="GO:0005737">
    <property type="term" value="C:cytoplasm"/>
    <property type="evidence" value="ECO:0007669"/>
    <property type="project" value="TreeGrafter"/>
</dbReference>
<evidence type="ECO:0000256" key="12">
    <source>
        <dbReference type="ARBA" id="ARBA00049091"/>
    </source>
</evidence>
<dbReference type="InterPro" id="IPR036249">
    <property type="entry name" value="Thioredoxin-like_sf"/>
</dbReference>
<evidence type="ECO:0000313" key="16">
    <source>
        <dbReference type="Proteomes" id="UP000028945"/>
    </source>
</evidence>
<dbReference type="RefSeq" id="WP_038499889.1">
    <property type="nucleotide sequence ID" value="NZ_AFWK01000045.1"/>
</dbReference>
<dbReference type="InterPro" id="IPR000866">
    <property type="entry name" value="AhpC/TSA"/>
</dbReference>
<evidence type="ECO:0000259" key="14">
    <source>
        <dbReference type="PROSITE" id="PS51352"/>
    </source>
</evidence>
<sequence>MSVEIGKKVPTFQAQTQFGDISSNDFKGKITVLYFYPKDNTPGCTTEAQDFRDHLEAFKKLNIQVIGISKDTVKTHANFDQKHQLNFPLIADPEKEICQMFSVMKEKNMYGKKVWGIERSTFLFNHDAVLVKEWRGVKVPGHVQEVLQAAQELI</sequence>
<comment type="subunit">
    <text evidence="2">Monomer.</text>
</comment>
<evidence type="ECO:0000256" key="11">
    <source>
        <dbReference type="ARBA" id="ARBA00042639"/>
    </source>
</evidence>
<name>A0A077DH68_9BURK</name>
<dbReference type="GO" id="GO:0034599">
    <property type="term" value="P:cellular response to oxidative stress"/>
    <property type="evidence" value="ECO:0007669"/>
    <property type="project" value="TreeGrafter"/>
</dbReference>
<dbReference type="Pfam" id="PF00578">
    <property type="entry name" value="AhpC-TSA"/>
    <property type="match status" value="1"/>
</dbReference>
<proteinExistence type="inferred from homology"/>
<dbReference type="CDD" id="cd03017">
    <property type="entry name" value="PRX_BCP"/>
    <property type="match status" value="1"/>
</dbReference>
<dbReference type="GO" id="GO:0045454">
    <property type="term" value="P:cell redox homeostasis"/>
    <property type="evidence" value="ECO:0007669"/>
    <property type="project" value="TreeGrafter"/>
</dbReference>
<evidence type="ECO:0000256" key="9">
    <source>
        <dbReference type="ARBA" id="ARBA00032824"/>
    </source>
</evidence>
<keyword evidence="4" id="KW-0575">Peroxidase</keyword>
<dbReference type="Proteomes" id="UP000028945">
    <property type="component" value="Chromosome"/>
</dbReference>
<evidence type="ECO:0000256" key="5">
    <source>
        <dbReference type="ARBA" id="ARBA00022862"/>
    </source>
</evidence>
<dbReference type="GO" id="GO:0008379">
    <property type="term" value="F:thioredoxin peroxidase activity"/>
    <property type="evidence" value="ECO:0007669"/>
    <property type="project" value="TreeGrafter"/>
</dbReference>
<dbReference type="PANTHER" id="PTHR42801:SF4">
    <property type="entry name" value="AHPC_TSA FAMILY PROTEIN"/>
    <property type="match status" value="1"/>
</dbReference>
<organism evidence="15 16">
    <name type="scientific">Basilea psittacipulmonis DSM 24701</name>
    <dbReference type="NCBI Taxonomy" id="1072685"/>
    <lineage>
        <taxon>Bacteria</taxon>
        <taxon>Pseudomonadati</taxon>
        <taxon>Pseudomonadota</taxon>
        <taxon>Betaproteobacteria</taxon>
        <taxon>Burkholderiales</taxon>
        <taxon>Alcaligenaceae</taxon>
        <taxon>Basilea</taxon>
    </lineage>
</organism>
<protein>
    <recommendedName>
        <fullName evidence="3">thioredoxin-dependent peroxiredoxin</fullName>
        <ecNumber evidence="3">1.11.1.24</ecNumber>
    </recommendedName>
    <alternativeName>
        <fullName evidence="9">Thioredoxin peroxidase</fullName>
    </alternativeName>
    <alternativeName>
        <fullName evidence="11">Thioredoxin-dependent peroxiredoxin Bcp</fullName>
    </alternativeName>
</protein>
<dbReference type="AlphaFoldDB" id="A0A077DH68"/>
<feature type="domain" description="Thioredoxin" evidence="14">
    <location>
        <begin position="3"/>
        <end position="154"/>
    </location>
</feature>
<dbReference type="FunFam" id="3.40.30.10:FF:000007">
    <property type="entry name" value="Thioredoxin-dependent thiol peroxidase"/>
    <property type="match status" value="1"/>
</dbReference>
<dbReference type="KEGG" id="bpsi:IX83_05250"/>
<accession>A0A077DH68</accession>
<evidence type="ECO:0000256" key="3">
    <source>
        <dbReference type="ARBA" id="ARBA00013017"/>
    </source>
</evidence>
<keyword evidence="5" id="KW-0049">Antioxidant</keyword>
<dbReference type="STRING" id="1072685.IX83_05250"/>
<keyword evidence="6" id="KW-0560">Oxidoreductase</keyword>
<evidence type="ECO:0000256" key="6">
    <source>
        <dbReference type="ARBA" id="ARBA00023002"/>
    </source>
</evidence>
<dbReference type="PIRSF" id="PIRSF000239">
    <property type="entry name" value="AHPC"/>
    <property type="match status" value="1"/>
</dbReference>
<dbReference type="PANTHER" id="PTHR42801">
    <property type="entry name" value="THIOREDOXIN-DEPENDENT PEROXIDE REDUCTASE"/>
    <property type="match status" value="1"/>
</dbReference>
<dbReference type="SUPFAM" id="SSF52833">
    <property type="entry name" value="Thioredoxin-like"/>
    <property type="match status" value="1"/>
</dbReference>
<evidence type="ECO:0000256" key="13">
    <source>
        <dbReference type="PIRSR" id="PIRSR000239-1"/>
    </source>
</evidence>
<keyword evidence="8" id="KW-0676">Redox-active center</keyword>
<evidence type="ECO:0000256" key="2">
    <source>
        <dbReference type="ARBA" id="ARBA00011245"/>
    </source>
</evidence>
<dbReference type="eggNOG" id="COG1225">
    <property type="taxonomic scope" value="Bacteria"/>
</dbReference>
<comment type="function">
    <text evidence="1">Thiol-specific peroxidase that catalyzes the reduction of hydrogen peroxide and organic hydroperoxides to water and alcohols, respectively. Plays a role in cell protection against oxidative stress by detoxifying peroxides and as sensor of hydrogen peroxide-mediated signaling events.</text>
</comment>
<comment type="similarity">
    <text evidence="10">Belongs to the peroxiredoxin family. BCP/PrxQ subfamily.</text>
</comment>
<keyword evidence="16" id="KW-1185">Reference proteome</keyword>
<reference evidence="15 16" key="1">
    <citation type="journal article" date="2014" name="BMC Genomics">
        <title>A genomic perspective on a new bacterial genus and species from the Alcaligenaceae family, Basilea psittacipulmonis.</title>
        <authorList>
            <person name="Whiteson K.L."/>
            <person name="Hernandez D."/>
            <person name="Lazarevic V."/>
            <person name="Gaia N."/>
            <person name="Farinelli L."/>
            <person name="Francois P."/>
            <person name="Pilo P."/>
            <person name="Frey J."/>
            <person name="Schrenzel J."/>
        </authorList>
    </citation>
    <scope>NUCLEOTIDE SEQUENCE [LARGE SCALE GENOMIC DNA]</scope>
    <source>
        <strain evidence="15 16">DSM 24701</strain>
    </source>
</reference>
<evidence type="ECO:0000256" key="1">
    <source>
        <dbReference type="ARBA" id="ARBA00003330"/>
    </source>
</evidence>
<gene>
    <name evidence="15" type="ORF">IX83_05250</name>
</gene>
<evidence type="ECO:0000256" key="7">
    <source>
        <dbReference type="ARBA" id="ARBA00023157"/>
    </source>
</evidence>
<comment type="catalytic activity">
    <reaction evidence="12">
        <text>a hydroperoxide + [thioredoxin]-dithiol = an alcohol + [thioredoxin]-disulfide + H2O</text>
        <dbReference type="Rhea" id="RHEA:62620"/>
        <dbReference type="Rhea" id="RHEA-COMP:10698"/>
        <dbReference type="Rhea" id="RHEA-COMP:10700"/>
        <dbReference type="ChEBI" id="CHEBI:15377"/>
        <dbReference type="ChEBI" id="CHEBI:29950"/>
        <dbReference type="ChEBI" id="CHEBI:30879"/>
        <dbReference type="ChEBI" id="CHEBI:35924"/>
        <dbReference type="ChEBI" id="CHEBI:50058"/>
        <dbReference type="EC" id="1.11.1.24"/>
    </reaction>
</comment>
<dbReference type="HOGENOM" id="CLU_042529_14_1_4"/>
<dbReference type="PROSITE" id="PS51352">
    <property type="entry name" value="THIOREDOXIN_2"/>
    <property type="match status" value="1"/>
</dbReference>
<evidence type="ECO:0000256" key="8">
    <source>
        <dbReference type="ARBA" id="ARBA00023284"/>
    </source>
</evidence>
<keyword evidence="7" id="KW-1015">Disulfide bond</keyword>
<dbReference type="InterPro" id="IPR013766">
    <property type="entry name" value="Thioredoxin_domain"/>
</dbReference>
<evidence type="ECO:0000256" key="4">
    <source>
        <dbReference type="ARBA" id="ARBA00022559"/>
    </source>
</evidence>
<dbReference type="EC" id="1.11.1.24" evidence="3"/>